<gene>
    <name evidence="2" type="ORF">DFR31_2381</name>
</gene>
<name>A0A498BXG5_9GAMM</name>
<feature type="transmembrane region" description="Helical" evidence="1">
    <location>
        <begin position="16"/>
        <end position="35"/>
    </location>
</feature>
<keyword evidence="1" id="KW-0812">Transmembrane</keyword>
<keyword evidence="1" id="KW-0472">Membrane</keyword>
<keyword evidence="3" id="KW-1185">Reference proteome</keyword>
<dbReference type="AlphaFoldDB" id="A0A498BXG5"/>
<dbReference type="EMBL" id="RCDA01000004">
    <property type="protein sequence ID" value="RLK47066.1"/>
    <property type="molecule type" value="Genomic_DNA"/>
</dbReference>
<keyword evidence="1" id="KW-1133">Transmembrane helix</keyword>
<reference evidence="2 3" key="1">
    <citation type="submission" date="2018-10" db="EMBL/GenBank/DDBJ databases">
        <title>Genomic Encyclopedia of Type Strains, Phase IV (KMG-IV): sequencing the most valuable type-strain genomes for metagenomic binning, comparative biology and taxonomic classification.</title>
        <authorList>
            <person name="Goeker M."/>
        </authorList>
    </citation>
    <scope>NUCLEOTIDE SEQUENCE [LARGE SCALE GENOMIC DNA]</scope>
    <source>
        <strain evidence="2 3">DSM 12769</strain>
    </source>
</reference>
<dbReference type="Proteomes" id="UP000275461">
    <property type="component" value="Unassembled WGS sequence"/>
</dbReference>
<evidence type="ECO:0000256" key="1">
    <source>
        <dbReference type="SAM" id="Phobius"/>
    </source>
</evidence>
<protein>
    <submittedName>
        <fullName evidence="2">Uncharacterized protein</fullName>
    </submittedName>
</protein>
<dbReference type="RefSeq" id="WP_121442899.1">
    <property type="nucleotide sequence ID" value="NZ_RCDA01000004.1"/>
</dbReference>
<accession>A0A498BXG5</accession>
<proteinExistence type="predicted"/>
<feature type="transmembrane region" description="Helical" evidence="1">
    <location>
        <begin position="90"/>
        <end position="123"/>
    </location>
</feature>
<evidence type="ECO:0000313" key="2">
    <source>
        <dbReference type="EMBL" id="RLK47066.1"/>
    </source>
</evidence>
<feature type="transmembrane region" description="Helical" evidence="1">
    <location>
        <begin position="47"/>
        <end position="70"/>
    </location>
</feature>
<dbReference type="OrthoDB" id="5796342at2"/>
<sequence>MDQDSQKHAIDSLRDWSKWLIGVDFAAATGCVIVLQGGDPAGIARLLLVLAISSFALSVLCAIVLTRVLASVVERLPLTGADGRPVSIAAYRLSGGLITVGGLASAQIVLMALGGGLLIGWIVV</sequence>
<comment type="caution">
    <text evidence="2">The sequence shown here is derived from an EMBL/GenBank/DDBJ whole genome shotgun (WGS) entry which is preliminary data.</text>
</comment>
<evidence type="ECO:0000313" key="3">
    <source>
        <dbReference type="Proteomes" id="UP000275461"/>
    </source>
</evidence>
<organism evidence="2 3">
    <name type="scientific">Alkalispirillum mobile</name>
    <dbReference type="NCBI Taxonomy" id="85925"/>
    <lineage>
        <taxon>Bacteria</taxon>
        <taxon>Pseudomonadati</taxon>
        <taxon>Pseudomonadota</taxon>
        <taxon>Gammaproteobacteria</taxon>
        <taxon>Chromatiales</taxon>
        <taxon>Ectothiorhodospiraceae</taxon>
        <taxon>Alkalispirillum</taxon>
    </lineage>
</organism>